<evidence type="ECO:0000256" key="10">
    <source>
        <dbReference type="ARBA" id="ARBA00023004"/>
    </source>
</evidence>
<comment type="similarity">
    <text evidence="14">Belongs to the cytochrome b5 family.</text>
</comment>
<dbReference type="PROSITE" id="PS00191">
    <property type="entry name" value="CYTOCHROME_B5_1"/>
    <property type="match status" value="1"/>
</dbReference>
<dbReference type="GO" id="GO:0020037">
    <property type="term" value="F:heme binding"/>
    <property type="evidence" value="ECO:0007669"/>
    <property type="project" value="UniProtKB-UniRule"/>
</dbReference>
<protein>
    <submittedName>
        <fullName evidence="16">12762_t:CDS:1</fullName>
    </submittedName>
</protein>
<keyword evidence="3" id="KW-0444">Lipid biosynthesis</keyword>
<organism evidence="16 17">
    <name type="scientific">Racocetra fulgida</name>
    <dbReference type="NCBI Taxonomy" id="60492"/>
    <lineage>
        <taxon>Eukaryota</taxon>
        <taxon>Fungi</taxon>
        <taxon>Fungi incertae sedis</taxon>
        <taxon>Mucoromycota</taxon>
        <taxon>Glomeromycotina</taxon>
        <taxon>Glomeromycetes</taxon>
        <taxon>Diversisporales</taxon>
        <taxon>Gigasporaceae</taxon>
        <taxon>Racocetra</taxon>
    </lineage>
</organism>
<evidence type="ECO:0000256" key="14">
    <source>
        <dbReference type="RuleBase" id="RU362121"/>
    </source>
</evidence>
<dbReference type="GO" id="GO:0005789">
    <property type="term" value="C:endoplasmic reticulum membrane"/>
    <property type="evidence" value="ECO:0007669"/>
    <property type="project" value="TreeGrafter"/>
</dbReference>
<keyword evidence="7" id="KW-0276">Fatty acid metabolism</keyword>
<evidence type="ECO:0000256" key="7">
    <source>
        <dbReference type="ARBA" id="ARBA00022832"/>
    </source>
</evidence>
<evidence type="ECO:0000256" key="1">
    <source>
        <dbReference type="ARBA" id="ARBA00004141"/>
    </source>
</evidence>
<dbReference type="EMBL" id="CAJVPZ010002833">
    <property type="protein sequence ID" value="CAG8520038.1"/>
    <property type="molecule type" value="Genomic_DNA"/>
</dbReference>
<feature type="transmembrane region" description="Helical" evidence="14">
    <location>
        <begin position="60"/>
        <end position="82"/>
    </location>
</feature>
<dbReference type="InterPro" id="IPR036400">
    <property type="entry name" value="Cyt_B5-like_heme/steroid_sf"/>
</dbReference>
<evidence type="ECO:0000259" key="15">
    <source>
        <dbReference type="PROSITE" id="PS50255"/>
    </source>
</evidence>
<dbReference type="SMART" id="SM01117">
    <property type="entry name" value="Cyt-b5"/>
    <property type="match status" value="1"/>
</dbReference>
<evidence type="ECO:0000256" key="5">
    <source>
        <dbReference type="ARBA" id="ARBA00022692"/>
    </source>
</evidence>
<accession>A0A9N9FA93</accession>
<reference evidence="16" key="1">
    <citation type="submission" date="2021-06" db="EMBL/GenBank/DDBJ databases">
        <authorList>
            <person name="Kallberg Y."/>
            <person name="Tangrot J."/>
            <person name="Rosling A."/>
        </authorList>
    </citation>
    <scope>NUCLEOTIDE SEQUENCE</scope>
    <source>
        <strain evidence="16">IN212</strain>
    </source>
</reference>
<evidence type="ECO:0000256" key="13">
    <source>
        <dbReference type="ARBA" id="ARBA00023160"/>
    </source>
</evidence>
<evidence type="ECO:0000256" key="4">
    <source>
        <dbReference type="ARBA" id="ARBA00022617"/>
    </source>
</evidence>
<evidence type="ECO:0000256" key="11">
    <source>
        <dbReference type="ARBA" id="ARBA00023098"/>
    </source>
</evidence>
<dbReference type="AlphaFoldDB" id="A0A9N9FA93"/>
<comment type="similarity">
    <text evidence="2">Belongs to the fatty acid desaturase type 1 family.</text>
</comment>
<dbReference type="PROSITE" id="PS50255">
    <property type="entry name" value="CYTOCHROME_B5_2"/>
    <property type="match status" value="1"/>
</dbReference>
<keyword evidence="9" id="KW-0560">Oxidoreductase</keyword>
<comment type="caution">
    <text evidence="16">The sequence shown here is derived from an EMBL/GenBank/DDBJ whole genome shotgun (WGS) entry which is preliminary data.</text>
</comment>
<dbReference type="Gene3D" id="3.10.120.10">
    <property type="entry name" value="Cytochrome b5-like heme/steroid binding domain"/>
    <property type="match status" value="1"/>
</dbReference>
<evidence type="ECO:0000256" key="9">
    <source>
        <dbReference type="ARBA" id="ARBA00023002"/>
    </source>
</evidence>
<keyword evidence="13" id="KW-0275">Fatty acid biosynthesis</keyword>
<keyword evidence="17" id="KW-1185">Reference proteome</keyword>
<evidence type="ECO:0000256" key="3">
    <source>
        <dbReference type="ARBA" id="ARBA00022516"/>
    </source>
</evidence>
<evidence type="ECO:0000256" key="2">
    <source>
        <dbReference type="ARBA" id="ARBA00009295"/>
    </source>
</evidence>
<feature type="domain" description="Cytochrome b5 heme-binding" evidence="15">
    <location>
        <begin position="141"/>
        <end position="215"/>
    </location>
</feature>
<comment type="subcellular location">
    <subcellularLocation>
        <location evidence="1">Membrane</location>
        <topology evidence="1">Multi-pass membrane protein</topology>
    </subcellularLocation>
</comment>
<dbReference type="InterPro" id="IPR015876">
    <property type="entry name" value="Acyl-CoA_DS"/>
</dbReference>
<feature type="non-terminal residue" evidence="16">
    <location>
        <position position="1"/>
    </location>
</feature>
<keyword evidence="5 14" id="KW-0812">Transmembrane</keyword>
<evidence type="ECO:0000313" key="16">
    <source>
        <dbReference type="EMBL" id="CAG8520038.1"/>
    </source>
</evidence>
<sequence length="215" mass="24093">MGWIFAKPYYPRLKLIDATDLNADPIVVFQHKNYVILALSTGIILPTCIAATWGDALGGFLYAGLVCRILVWHATFCINSFAHWAGDQLYSNEISARGNLLLAIMTNAPDNEIRKARSNMKLLEAQREREGCDWGVDSNTLPIMTYDEFKEKVKNEGKEWLLIDDLVLNVENFKPSHPGGSKLLESYYGKDATRAFHGGLNNHTKAAKTMLAMLK</sequence>
<keyword evidence="8 14" id="KW-1133">Transmembrane helix</keyword>
<keyword evidence="4 14" id="KW-0349">Heme</keyword>
<dbReference type="GO" id="GO:0005506">
    <property type="term" value="F:iron ion binding"/>
    <property type="evidence" value="ECO:0007669"/>
    <property type="project" value="TreeGrafter"/>
</dbReference>
<evidence type="ECO:0000313" key="17">
    <source>
        <dbReference type="Proteomes" id="UP000789396"/>
    </source>
</evidence>
<gene>
    <name evidence="16" type="ORF">RFULGI_LOCUS3307</name>
</gene>
<dbReference type="OrthoDB" id="10260134at2759"/>
<dbReference type="Pfam" id="PF00173">
    <property type="entry name" value="Cyt-b5"/>
    <property type="match status" value="1"/>
</dbReference>
<keyword evidence="12 14" id="KW-0472">Membrane</keyword>
<evidence type="ECO:0000256" key="6">
    <source>
        <dbReference type="ARBA" id="ARBA00022723"/>
    </source>
</evidence>
<dbReference type="InterPro" id="IPR018506">
    <property type="entry name" value="Cyt_B5_heme-BS"/>
</dbReference>
<evidence type="ECO:0000256" key="12">
    <source>
        <dbReference type="ARBA" id="ARBA00023136"/>
    </source>
</evidence>
<dbReference type="GO" id="GO:0006636">
    <property type="term" value="P:unsaturated fatty acid biosynthetic process"/>
    <property type="evidence" value="ECO:0007669"/>
    <property type="project" value="TreeGrafter"/>
</dbReference>
<feature type="transmembrane region" description="Helical" evidence="14">
    <location>
        <begin position="34"/>
        <end position="54"/>
    </location>
</feature>
<keyword evidence="6 14" id="KW-0479">Metal-binding</keyword>
<evidence type="ECO:0000256" key="8">
    <source>
        <dbReference type="ARBA" id="ARBA00022989"/>
    </source>
</evidence>
<proteinExistence type="inferred from homology"/>
<name>A0A9N9FA93_9GLOM</name>
<comment type="caution">
    <text evidence="14">Lacks conserved residue(s) required for the propagation of feature annotation.</text>
</comment>
<keyword evidence="11" id="KW-0443">Lipid metabolism</keyword>
<dbReference type="GO" id="GO:0004768">
    <property type="term" value="F:stearoyl-CoA 9-desaturase activity"/>
    <property type="evidence" value="ECO:0007669"/>
    <property type="project" value="TreeGrafter"/>
</dbReference>
<dbReference type="PANTHER" id="PTHR11351">
    <property type="entry name" value="ACYL-COA DESATURASE"/>
    <property type="match status" value="1"/>
</dbReference>
<dbReference type="InterPro" id="IPR001199">
    <property type="entry name" value="Cyt_B5-like_heme/steroid-bd"/>
</dbReference>
<dbReference type="PANTHER" id="PTHR11351:SF31">
    <property type="entry name" value="DESATURASE 1, ISOFORM A-RELATED"/>
    <property type="match status" value="1"/>
</dbReference>
<dbReference type="SUPFAM" id="SSF55856">
    <property type="entry name" value="Cytochrome b5-like heme/steroid binding domain"/>
    <property type="match status" value="1"/>
</dbReference>
<dbReference type="Proteomes" id="UP000789396">
    <property type="component" value="Unassembled WGS sequence"/>
</dbReference>
<keyword evidence="10 14" id="KW-0408">Iron</keyword>